<accession>A0A438F510</accession>
<dbReference type="EMBL" id="QGNW01001119">
    <property type="protein sequence ID" value="RVW55099.1"/>
    <property type="molecule type" value="Genomic_DNA"/>
</dbReference>
<dbReference type="SUPFAM" id="SSF53098">
    <property type="entry name" value="Ribonuclease H-like"/>
    <property type="match status" value="1"/>
</dbReference>
<gene>
    <name evidence="1" type="primary">POLX_2739</name>
    <name evidence="1" type="ORF">CK203_066981</name>
</gene>
<protein>
    <submittedName>
        <fullName evidence="1">Retrovirus-related Pol polyprotein from transposon TNT 1-94</fullName>
    </submittedName>
</protein>
<reference evidence="1 2" key="1">
    <citation type="journal article" date="2018" name="PLoS Genet.">
        <title>Population sequencing reveals clonal diversity and ancestral inbreeding in the grapevine cultivar Chardonnay.</title>
        <authorList>
            <person name="Roach M.J."/>
            <person name="Johnson D.L."/>
            <person name="Bohlmann J."/>
            <person name="van Vuuren H.J."/>
            <person name="Jones S.J."/>
            <person name="Pretorius I.S."/>
            <person name="Schmidt S.A."/>
            <person name="Borneman A.R."/>
        </authorList>
    </citation>
    <scope>NUCLEOTIDE SEQUENCE [LARGE SCALE GENOMIC DNA]</scope>
    <source>
        <strain evidence="2">cv. Chardonnay</strain>
        <tissue evidence="1">Leaf</tissue>
    </source>
</reference>
<dbReference type="AlphaFoldDB" id="A0A438F510"/>
<proteinExistence type="predicted"/>
<dbReference type="PANTHER" id="PTHR42648">
    <property type="entry name" value="TRANSPOSASE, PUTATIVE-RELATED"/>
    <property type="match status" value="1"/>
</dbReference>
<sequence length="199" mass="22669">MCGGTLDLIHTDICGPLTPTALGVYKYFITFIDDFSRYGYVELIHEKSDSLNVFKAFKAKVELQLGKPIKAMKSDRALRTAAYILNQVPSKPVPKTPYELWIIKSDMVVYFEDEVNVYPNFVPREIPFGEEHVVIHFPTSHVPNVDVPIVQQQTTNQGKHSDQVEPSISVDDIVVDGIPLRKSQRIRRPTISDDYMIYL</sequence>
<dbReference type="InterPro" id="IPR012337">
    <property type="entry name" value="RNaseH-like_sf"/>
</dbReference>
<name>A0A438F510_VITVI</name>
<dbReference type="GO" id="GO:0003676">
    <property type="term" value="F:nucleic acid binding"/>
    <property type="evidence" value="ECO:0007669"/>
    <property type="project" value="InterPro"/>
</dbReference>
<dbReference type="InterPro" id="IPR039537">
    <property type="entry name" value="Retrotran_Ty1/copia-like"/>
</dbReference>
<organism evidence="1 2">
    <name type="scientific">Vitis vinifera</name>
    <name type="common">Grape</name>
    <dbReference type="NCBI Taxonomy" id="29760"/>
    <lineage>
        <taxon>Eukaryota</taxon>
        <taxon>Viridiplantae</taxon>
        <taxon>Streptophyta</taxon>
        <taxon>Embryophyta</taxon>
        <taxon>Tracheophyta</taxon>
        <taxon>Spermatophyta</taxon>
        <taxon>Magnoliopsida</taxon>
        <taxon>eudicotyledons</taxon>
        <taxon>Gunneridae</taxon>
        <taxon>Pentapetalae</taxon>
        <taxon>rosids</taxon>
        <taxon>Vitales</taxon>
        <taxon>Vitaceae</taxon>
        <taxon>Viteae</taxon>
        <taxon>Vitis</taxon>
    </lineage>
</organism>
<dbReference type="Gene3D" id="3.30.420.10">
    <property type="entry name" value="Ribonuclease H-like superfamily/Ribonuclease H"/>
    <property type="match status" value="1"/>
</dbReference>
<evidence type="ECO:0000313" key="1">
    <source>
        <dbReference type="EMBL" id="RVW55099.1"/>
    </source>
</evidence>
<comment type="caution">
    <text evidence="1">The sequence shown here is derived from an EMBL/GenBank/DDBJ whole genome shotgun (WGS) entry which is preliminary data.</text>
</comment>
<dbReference type="Proteomes" id="UP000288805">
    <property type="component" value="Unassembled WGS sequence"/>
</dbReference>
<dbReference type="InterPro" id="IPR036397">
    <property type="entry name" value="RNaseH_sf"/>
</dbReference>
<evidence type="ECO:0000313" key="2">
    <source>
        <dbReference type="Proteomes" id="UP000288805"/>
    </source>
</evidence>
<dbReference type="PANTHER" id="PTHR42648:SF28">
    <property type="entry name" value="TRANSPOSON-ENCODED PROTEIN WITH RIBONUCLEASE H-LIKE AND RETROVIRUS ZINC FINGER-LIKE DOMAINS"/>
    <property type="match status" value="1"/>
</dbReference>